<dbReference type="Proteomes" id="UP000076154">
    <property type="component" value="Unassembled WGS sequence"/>
</dbReference>
<dbReference type="InParanoid" id="A0A369K5S1"/>
<gene>
    <name evidence="1" type="ORF">Hypma_014170</name>
</gene>
<accession>A0A369K5S1</accession>
<evidence type="ECO:0000313" key="2">
    <source>
        <dbReference type="Proteomes" id="UP000076154"/>
    </source>
</evidence>
<keyword evidence="2" id="KW-1185">Reference proteome</keyword>
<dbReference type="AlphaFoldDB" id="A0A369K5S1"/>
<reference evidence="1" key="1">
    <citation type="submission" date="2018-04" db="EMBL/GenBank/DDBJ databases">
        <title>Whole genome sequencing of Hypsizygus marmoreus.</title>
        <authorList>
            <person name="Choi I.-G."/>
            <person name="Min B."/>
            <person name="Kim J.-G."/>
            <person name="Kim S."/>
            <person name="Oh Y.-L."/>
            <person name="Kong W.-S."/>
            <person name="Park H."/>
            <person name="Jeong J."/>
            <person name="Song E.-S."/>
        </authorList>
    </citation>
    <scope>NUCLEOTIDE SEQUENCE [LARGE SCALE GENOMIC DNA]</scope>
    <source>
        <strain evidence="1">51987-8</strain>
    </source>
</reference>
<dbReference type="STRING" id="39966.A0A369K5S1"/>
<organism evidence="1 2">
    <name type="scientific">Hypsizygus marmoreus</name>
    <name type="common">White beech mushroom</name>
    <name type="synonym">Agaricus marmoreus</name>
    <dbReference type="NCBI Taxonomy" id="39966"/>
    <lineage>
        <taxon>Eukaryota</taxon>
        <taxon>Fungi</taxon>
        <taxon>Dikarya</taxon>
        <taxon>Basidiomycota</taxon>
        <taxon>Agaricomycotina</taxon>
        <taxon>Agaricomycetes</taxon>
        <taxon>Agaricomycetidae</taxon>
        <taxon>Agaricales</taxon>
        <taxon>Tricholomatineae</taxon>
        <taxon>Lyophyllaceae</taxon>
        <taxon>Hypsizygus</taxon>
    </lineage>
</organism>
<sequence length="262" mass="29589">MACFFSKAEPTSGHGEILLRVKRLPLPDTKTICALVELSRQAWLDGFKSVRYEHLSDAVQTSFPLWVITFWNEVLDVREIAAKWAACSDWVLKQTKQTQFQKRGDLAQEAFLLLSVLPWGIKKPSGLSDALEVHTLWRFLGDHWLSCSQQNDLLKILRQKVASNPNLAARYRIKGVDLTPKVLAAFRAKAENYQTSANYSWLRRLGADLVLRKSTLLTTAHLGDITSEPHWVGFAIDLAERAMLYGDSMGTPVPNDLYAAYI</sequence>
<dbReference type="EMBL" id="LUEZ02000009">
    <property type="protein sequence ID" value="RDB29959.1"/>
    <property type="molecule type" value="Genomic_DNA"/>
</dbReference>
<protein>
    <submittedName>
        <fullName evidence="1">Uncharacterized protein</fullName>
    </submittedName>
</protein>
<proteinExistence type="predicted"/>
<dbReference type="OrthoDB" id="3066926at2759"/>
<evidence type="ECO:0000313" key="1">
    <source>
        <dbReference type="EMBL" id="RDB29959.1"/>
    </source>
</evidence>
<name>A0A369K5S1_HYPMA</name>
<comment type="caution">
    <text evidence="1">The sequence shown here is derived from an EMBL/GenBank/DDBJ whole genome shotgun (WGS) entry which is preliminary data.</text>
</comment>